<evidence type="ECO:0000313" key="8">
    <source>
        <dbReference type="Proteomes" id="UP000765509"/>
    </source>
</evidence>
<keyword evidence="3" id="KW-0256">Endoplasmic reticulum</keyword>
<evidence type="ECO:0000256" key="2">
    <source>
        <dbReference type="ARBA" id="ARBA00022692"/>
    </source>
</evidence>
<keyword evidence="5 6" id="KW-0472">Membrane</keyword>
<dbReference type="Pfam" id="PF11712">
    <property type="entry name" value="Vma12"/>
    <property type="match status" value="1"/>
</dbReference>
<evidence type="ECO:0000256" key="6">
    <source>
        <dbReference type="SAM" id="Phobius"/>
    </source>
</evidence>
<evidence type="ECO:0000256" key="5">
    <source>
        <dbReference type="ARBA" id="ARBA00023136"/>
    </source>
</evidence>
<keyword evidence="4 6" id="KW-1133">Transmembrane helix</keyword>
<feature type="transmembrane region" description="Helical" evidence="6">
    <location>
        <begin position="155"/>
        <end position="177"/>
    </location>
</feature>
<keyword evidence="8" id="KW-1185">Reference proteome</keyword>
<dbReference type="AlphaFoldDB" id="A0A9Q3H1Z4"/>
<gene>
    <name evidence="7" type="ORF">O181_028006</name>
</gene>
<sequence length="226" mass="25785">MVKLVLTESIATHLAKVHQSIPPSRLSSHTLHVLENFSSRSSSAGHESVEGIDWIDHSTLASVSRAAKLYHLQSKPSNYDPISFFTLLQATQLYFKPKAVKQKSAQLEKIIQSIKLNQDKKNYNEMISTSSNLLPLSPFRIQSEERKEWLQVSKILTLIINILFSVFGTAFASFWLLRNSYHLSFDYCILFSFSSVMTNLTTFITTNSIRTTNQLSKIYKEMSKEI</sequence>
<accession>A0A9Q3H1Z4</accession>
<proteinExistence type="predicted"/>
<dbReference type="PANTHER" id="PTHR31394:SF1">
    <property type="entry name" value="TRANSMEMBRANE PROTEIN 199"/>
    <property type="match status" value="1"/>
</dbReference>
<reference evidence="7" key="1">
    <citation type="submission" date="2021-03" db="EMBL/GenBank/DDBJ databases">
        <title>Draft genome sequence of rust myrtle Austropuccinia psidii MF-1, a brazilian biotype.</title>
        <authorList>
            <person name="Quecine M.C."/>
            <person name="Pachon D.M.R."/>
            <person name="Bonatelli M.L."/>
            <person name="Correr F.H."/>
            <person name="Franceschini L.M."/>
            <person name="Leite T.F."/>
            <person name="Margarido G.R.A."/>
            <person name="Almeida C.A."/>
            <person name="Ferrarezi J.A."/>
            <person name="Labate C.A."/>
        </authorList>
    </citation>
    <scope>NUCLEOTIDE SEQUENCE</scope>
    <source>
        <strain evidence="7">MF-1</strain>
    </source>
</reference>
<dbReference type="EMBL" id="AVOT02009536">
    <property type="protein sequence ID" value="MBW0488291.1"/>
    <property type="molecule type" value="Genomic_DNA"/>
</dbReference>
<name>A0A9Q3H1Z4_9BASI</name>
<dbReference type="GO" id="GO:0070072">
    <property type="term" value="P:vacuolar proton-transporting V-type ATPase complex assembly"/>
    <property type="evidence" value="ECO:0007669"/>
    <property type="project" value="InterPro"/>
</dbReference>
<organism evidence="7 8">
    <name type="scientific">Austropuccinia psidii MF-1</name>
    <dbReference type="NCBI Taxonomy" id="1389203"/>
    <lineage>
        <taxon>Eukaryota</taxon>
        <taxon>Fungi</taxon>
        <taxon>Dikarya</taxon>
        <taxon>Basidiomycota</taxon>
        <taxon>Pucciniomycotina</taxon>
        <taxon>Pucciniomycetes</taxon>
        <taxon>Pucciniales</taxon>
        <taxon>Sphaerophragmiaceae</taxon>
        <taxon>Austropuccinia</taxon>
    </lineage>
</organism>
<evidence type="ECO:0000256" key="3">
    <source>
        <dbReference type="ARBA" id="ARBA00022824"/>
    </source>
</evidence>
<dbReference type="Proteomes" id="UP000765509">
    <property type="component" value="Unassembled WGS sequence"/>
</dbReference>
<dbReference type="OrthoDB" id="2499759at2759"/>
<dbReference type="PANTHER" id="PTHR31394">
    <property type="entry name" value="TRANSMEMBRANE PROTEIN 199"/>
    <property type="match status" value="1"/>
</dbReference>
<protein>
    <submittedName>
        <fullName evidence="7">Uncharacterized protein</fullName>
    </submittedName>
</protein>
<feature type="transmembrane region" description="Helical" evidence="6">
    <location>
        <begin position="189"/>
        <end position="209"/>
    </location>
</feature>
<comment type="subcellular location">
    <subcellularLocation>
        <location evidence="1">Endoplasmic reticulum membrane</location>
        <topology evidence="1">Multi-pass membrane protein</topology>
    </subcellularLocation>
</comment>
<dbReference type="GO" id="GO:0005789">
    <property type="term" value="C:endoplasmic reticulum membrane"/>
    <property type="evidence" value="ECO:0007669"/>
    <property type="project" value="UniProtKB-SubCell"/>
</dbReference>
<keyword evidence="2 6" id="KW-0812">Transmembrane</keyword>
<evidence type="ECO:0000256" key="1">
    <source>
        <dbReference type="ARBA" id="ARBA00004477"/>
    </source>
</evidence>
<comment type="caution">
    <text evidence="7">The sequence shown here is derived from an EMBL/GenBank/DDBJ whole genome shotgun (WGS) entry which is preliminary data.</text>
</comment>
<evidence type="ECO:0000313" key="7">
    <source>
        <dbReference type="EMBL" id="MBW0488291.1"/>
    </source>
</evidence>
<evidence type="ECO:0000256" key="4">
    <source>
        <dbReference type="ARBA" id="ARBA00022989"/>
    </source>
</evidence>
<dbReference type="InterPro" id="IPR021013">
    <property type="entry name" value="ATPase_Vma12"/>
</dbReference>